<comment type="caution">
    <text evidence="1">The sequence shown here is derived from an EMBL/GenBank/DDBJ whole genome shotgun (WGS) entry which is preliminary data.</text>
</comment>
<accession>A0A0A2WKT9</accession>
<organism evidence="1 2">
    <name type="scientific">Beauveria bassiana D1-5</name>
    <dbReference type="NCBI Taxonomy" id="1245745"/>
    <lineage>
        <taxon>Eukaryota</taxon>
        <taxon>Fungi</taxon>
        <taxon>Dikarya</taxon>
        <taxon>Ascomycota</taxon>
        <taxon>Pezizomycotina</taxon>
        <taxon>Sordariomycetes</taxon>
        <taxon>Hypocreomycetidae</taxon>
        <taxon>Hypocreales</taxon>
        <taxon>Cordycipitaceae</taxon>
        <taxon>Beauveria</taxon>
    </lineage>
</organism>
<protein>
    <submittedName>
        <fullName evidence="1">Uncharacterized protein</fullName>
    </submittedName>
</protein>
<dbReference type="InterPro" id="IPR021695">
    <property type="entry name" value="Phage_KPP10_Orf10"/>
</dbReference>
<gene>
    <name evidence="1" type="ORF">BBAD15_g372</name>
</gene>
<sequence length="225" mass="23958">MAATKNTMTVGIDGEVMHNLSPAKNGSITVTLMKTSPVNKKLMLAYNAQTLSSALWGKNTIVVRNTASGDLVTARDVAFSQLPANANAMEITLKAVNYRIGKLGVFEQLSVARKLLPVLAGVVGDFRSLQGKEGGNALETVLPKIARTLADLSDEDCNTILYPCLSVVTREHMKGWVPVFSQGALSFDDIDLMTLLQLVARVVADSLGNFLQELPGSENPAPSGA</sequence>
<name>A0A0A2WKT9_BEABA</name>
<dbReference type="AlphaFoldDB" id="A0A0A2WKT9"/>
<dbReference type="Pfam" id="PF11681">
    <property type="entry name" value="Phage_Tube_PhiTE"/>
    <property type="match status" value="1"/>
</dbReference>
<dbReference type="InterPro" id="IPR049156">
    <property type="entry name" value="Phage_chap_TAC_15-like"/>
</dbReference>
<evidence type="ECO:0000313" key="2">
    <source>
        <dbReference type="Proteomes" id="UP000030106"/>
    </source>
</evidence>
<evidence type="ECO:0000313" key="1">
    <source>
        <dbReference type="EMBL" id="KGQ13679.1"/>
    </source>
</evidence>
<dbReference type="Proteomes" id="UP000030106">
    <property type="component" value="Unassembled WGS sequence"/>
</dbReference>
<dbReference type="Pfam" id="PF21822">
    <property type="entry name" value="Phage_TAC_15"/>
    <property type="match status" value="1"/>
</dbReference>
<dbReference type="EMBL" id="ANFO01000027">
    <property type="protein sequence ID" value="KGQ13679.1"/>
    <property type="molecule type" value="Genomic_DNA"/>
</dbReference>
<proteinExistence type="predicted"/>
<reference evidence="1 2" key="1">
    <citation type="submission" date="2012-10" db="EMBL/GenBank/DDBJ databases">
        <title>Genome sequencing and analysis of entomopathogenic fungi Beauveria bassiana D1-5.</title>
        <authorList>
            <person name="Li Q."/>
            <person name="Wang L."/>
            <person name="Zhang Z."/>
            <person name="Wang Q."/>
            <person name="Ren J."/>
            <person name="Wang M."/>
            <person name="Xu W."/>
            <person name="Wang J."/>
            <person name="Lu Y."/>
            <person name="Du Q."/>
            <person name="Sun Z."/>
        </authorList>
    </citation>
    <scope>NUCLEOTIDE SEQUENCE [LARGE SCALE GENOMIC DNA]</scope>
    <source>
        <strain evidence="1 2">D1-5</strain>
    </source>
</reference>
<dbReference type="HOGENOM" id="CLU_1229739_0_0_1"/>